<proteinExistence type="inferred from homology"/>
<dbReference type="InterPro" id="IPR015797">
    <property type="entry name" value="NUDIX_hydrolase-like_dom_sf"/>
</dbReference>
<dbReference type="Pfam" id="PF00293">
    <property type="entry name" value="NUDIX"/>
    <property type="match status" value="1"/>
</dbReference>
<evidence type="ECO:0000313" key="20">
    <source>
        <dbReference type="Proteomes" id="UP000635885"/>
    </source>
</evidence>
<evidence type="ECO:0000256" key="5">
    <source>
        <dbReference type="ARBA" id="ARBA00022723"/>
    </source>
</evidence>
<comment type="similarity">
    <text evidence="2 17">Belongs to the Nudix hydrolase family.</text>
</comment>
<evidence type="ECO:0000256" key="4">
    <source>
        <dbReference type="ARBA" id="ARBA00022705"/>
    </source>
</evidence>
<sequence>MSHPLLWEFPGGKIEAEETASACIIREIKEELNIDIKISEELESHYHSYPQKKEIELIPFICSYIGGNFMLKEHKEIRWVCFSELNQLDWAEADLTIVEFLQNKFSKT</sequence>
<dbReference type="InterPro" id="IPR000086">
    <property type="entry name" value="NUDIX_hydrolase_dom"/>
</dbReference>
<evidence type="ECO:0000256" key="3">
    <source>
        <dbReference type="ARBA" id="ARBA00022457"/>
    </source>
</evidence>
<keyword evidence="20" id="KW-1185">Reference proteome</keyword>
<keyword evidence="5" id="KW-0479">Metal-binding</keyword>
<evidence type="ECO:0000256" key="1">
    <source>
        <dbReference type="ARBA" id="ARBA00001946"/>
    </source>
</evidence>
<evidence type="ECO:0000256" key="12">
    <source>
        <dbReference type="ARBA" id="ARBA00038905"/>
    </source>
</evidence>
<name>A0ABQ1M9P5_9BACT</name>
<evidence type="ECO:0000256" key="2">
    <source>
        <dbReference type="ARBA" id="ARBA00005582"/>
    </source>
</evidence>
<feature type="domain" description="Nudix hydrolase" evidence="18">
    <location>
        <begin position="1"/>
        <end position="102"/>
    </location>
</feature>
<keyword evidence="7 17" id="KW-0378">Hydrolase</keyword>
<comment type="catalytic activity">
    <reaction evidence="11">
        <text>8-oxo-GTP + H2O = 8-oxo-GMP + diphosphate + H(+)</text>
        <dbReference type="Rhea" id="RHEA:67616"/>
        <dbReference type="ChEBI" id="CHEBI:15377"/>
        <dbReference type="ChEBI" id="CHEBI:15378"/>
        <dbReference type="ChEBI" id="CHEBI:33019"/>
        <dbReference type="ChEBI" id="CHEBI:143553"/>
        <dbReference type="ChEBI" id="CHEBI:145694"/>
    </reaction>
</comment>
<organism evidence="19 20">
    <name type="scientific">Belliella aquatica</name>
    <dbReference type="NCBI Taxonomy" id="1323734"/>
    <lineage>
        <taxon>Bacteria</taxon>
        <taxon>Pseudomonadati</taxon>
        <taxon>Bacteroidota</taxon>
        <taxon>Cytophagia</taxon>
        <taxon>Cytophagales</taxon>
        <taxon>Cyclobacteriaceae</taxon>
        <taxon>Belliella</taxon>
    </lineage>
</organism>
<evidence type="ECO:0000256" key="9">
    <source>
        <dbReference type="ARBA" id="ARBA00023204"/>
    </source>
</evidence>
<dbReference type="PROSITE" id="PS00893">
    <property type="entry name" value="NUDIX_BOX"/>
    <property type="match status" value="1"/>
</dbReference>
<dbReference type="InterPro" id="IPR020084">
    <property type="entry name" value="NUDIX_hydrolase_CS"/>
</dbReference>
<dbReference type="Gene3D" id="3.90.79.10">
    <property type="entry name" value="Nucleoside Triphosphate Pyrophosphohydrolase"/>
    <property type="match status" value="1"/>
</dbReference>
<dbReference type="InterPro" id="IPR047127">
    <property type="entry name" value="MutT-like"/>
</dbReference>
<evidence type="ECO:0000256" key="14">
    <source>
        <dbReference type="ARBA" id="ARBA00041592"/>
    </source>
</evidence>
<reference evidence="20" key="1">
    <citation type="journal article" date="2019" name="Int. J. Syst. Evol. Microbiol.">
        <title>The Global Catalogue of Microorganisms (GCM) 10K type strain sequencing project: providing services to taxonomists for standard genome sequencing and annotation.</title>
        <authorList>
            <consortium name="The Broad Institute Genomics Platform"/>
            <consortium name="The Broad Institute Genome Sequencing Center for Infectious Disease"/>
            <person name="Wu L."/>
            <person name="Ma J."/>
        </authorList>
    </citation>
    <scope>NUCLEOTIDE SEQUENCE [LARGE SCALE GENOMIC DNA]</scope>
    <source>
        <strain evidence="20">CGMCC 1.12479</strain>
    </source>
</reference>
<protein>
    <recommendedName>
        <fullName evidence="13">8-oxo-dGTP diphosphatase</fullName>
        <ecNumber evidence="12">3.6.1.55</ecNumber>
    </recommendedName>
    <alternativeName>
        <fullName evidence="16">7,8-dihydro-8-oxoguanine-triphosphatase</fullName>
    </alternativeName>
    <alternativeName>
        <fullName evidence="15">Mutator protein MutT</fullName>
    </alternativeName>
    <alternativeName>
        <fullName evidence="14">dGTP pyrophosphohydrolase</fullName>
    </alternativeName>
</protein>
<evidence type="ECO:0000256" key="16">
    <source>
        <dbReference type="ARBA" id="ARBA00042798"/>
    </source>
</evidence>
<dbReference type="PANTHER" id="PTHR47707:SF1">
    <property type="entry name" value="NUDIX HYDROLASE FAMILY PROTEIN"/>
    <property type="match status" value="1"/>
</dbReference>
<dbReference type="InterPro" id="IPR020476">
    <property type="entry name" value="Nudix_hydrolase"/>
</dbReference>
<dbReference type="PROSITE" id="PS51462">
    <property type="entry name" value="NUDIX"/>
    <property type="match status" value="1"/>
</dbReference>
<dbReference type="EC" id="3.6.1.55" evidence="12"/>
<evidence type="ECO:0000256" key="13">
    <source>
        <dbReference type="ARBA" id="ARBA00040794"/>
    </source>
</evidence>
<gene>
    <name evidence="19" type="ORF">GCM10010993_13200</name>
</gene>
<accession>A0ABQ1M9P5</accession>
<evidence type="ECO:0000256" key="15">
    <source>
        <dbReference type="ARBA" id="ARBA00041979"/>
    </source>
</evidence>
<evidence type="ECO:0000259" key="18">
    <source>
        <dbReference type="PROSITE" id="PS51462"/>
    </source>
</evidence>
<dbReference type="SUPFAM" id="SSF55811">
    <property type="entry name" value="Nudix"/>
    <property type="match status" value="1"/>
</dbReference>
<dbReference type="Proteomes" id="UP000635885">
    <property type="component" value="Unassembled WGS sequence"/>
</dbReference>
<evidence type="ECO:0000256" key="17">
    <source>
        <dbReference type="RuleBase" id="RU003476"/>
    </source>
</evidence>
<evidence type="ECO:0000256" key="6">
    <source>
        <dbReference type="ARBA" id="ARBA00022763"/>
    </source>
</evidence>
<evidence type="ECO:0000313" key="19">
    <source>
        <dbReference type="EMBL" id="GGC35688.1"/>
    </source>
</evidence>
<keyword evidence="3" id="KW-0515">Mutator protein</keyword>
<keyword evidence="8" id="KW-0460">Magnesium</keyword>
<comment type="cofactor">
    <cofactor evidence="1">
        <name>Mg(2+)</name>
        <dbReference type="ChEBI" id="CHEBI:18420"/>
    </cofactor>
</comment>
<dbReference type="CDD" id="cd03425">
    <property type="entry name" value="NUDIX_MutT_NudA_like"/>
    <property type="match status" value="1"/>
</dbReference>
<keyword evidence="9" id="KW-0234">DNA repair</keyword>
<keyword evidence="4" id="KW-0235">DNA replication</keyword>
<dbReference type="EMBL" id="BMFD01000004">
    <property type="protein sequence ID" value="GGC35688.1"/>
    <property type="molecule type" value="Genomic_DNA"/>
</dbReference>
<comment type="caution">
    <text evidence="19">The sequence shown here is derived from an EMBL/GenBank/DDBJ whole genome shotgun (WGS) entry which is preliminary data.</text>
</comment>
<evidence type="ECO:0000256" key="11">
    <source>
        <dbReference type="ARBA" id="ARBA00036904"/>
    </source>
</evidence>
<dbReference type="PANTHER" id="PTHR47707">
    <property type="entry name" value="8-OXO-DGTP DIPHOSPHATASE"/>
    <property type="match status" value="1"/>
</dbReference>
<evidence type="ECO:0000256" key="7">
    <source>
        <dbReference type="ARBA" id="ARBA00022801"/>
    </source>
</evidence>
<comment type="catalytic activity">
    <reaction evidence="10">
        <text>8-oxo-dGTP + H2O = 8-oxo-dGMP + diphosphate + H(+)</text>
        <dbReference type="Rhea" id="RHEA:31575"/>
        <dbReference type="ChEBI" id="CHEBI:15377"/>
        <dbReference type="ChEBI" id="CHEBI:15378"/>
        <dbReference type="ChEBI" id="CHEBI:33019"/>
        <dbReference type="ChEBI" id="CHEBI:63224"/>
        <dbReference type="ChEBI" id="CHEBI:77896"/>
        <dbReference type="EC" id="3.6.1.55"/>
    </reaction>
</comment>
<evidence type="ECO:0000256" key="10">
    <source>
        <dbReference type="ARBA" id="ARBA00035861"/>
    </source>
</evidence>
<dbReference type="PRINTS" id="PR00502">
    <property type="entry name" value="NUDIXFAMILY"/>
</dbReference>
<evidence type="ECO:0000256" key="8">
    <source>
        <dbReference type="ARBA" id="ARBA00022842"/>
    </source>
</evidence>
<keyword evidence="6" id="KW-0227">DNA damage</keyword>